<keyword evidence="3" id="KW-1185">Reference proteome</keyword>
<name>A0A2B4RFW9_STYPI</name>
<gene>
    <name evidence="2" type="primary">RTase</name>
    <name evidence="2" type="ORF">AWC38_SpisGene18402</name>
</gene>
<keyword evidence="2" id="KW-0695">RNA-directed DNA polymerase</keyword>
<dbReference type="InterPro" id="IPR000477">
    <property type="entry name" value="RT_dom"/>
</dbReference>
<evidence type="ECO:0000313" key="2">
    <source>
        <dbReference type="EMBL" id="PFX17264.1"/>
    </source>
</evidence>
<organism evidence="2 3">
    <name type="scientific">Stylophora pistillata</name>
    <name type="common">Smooth cauliflower coral</name>
    <dbReference type="NCBI Taxonomy" id="50429"/>
    <lineage>
        <taxon>Eukaryota</taxon>
        <taxon>Metazoa</taxon>
        <taxon>Cnidaria</taxon>
        <taxon>Anthozoa</taxon>
        <taxon>Hexacorallia</taxon>
        <taxon>Scleractinia</taxon>
        <taxon>Astrocoeniina</taxon>
        <taxon>Pocilloporidae</taxon>
        <taxon>Stylophora</taxon>
    </lineage>
</organism>
<comment type="caution">
    <text evidence="2">The sequence shown here is derived from an EMBL/GenBank/DDBJ whole genome shotgun (WGS) entry which is preliminary data.</text>
</comment>
<dbReference type="Pfam" id="PF00078">
    <property type="entry name" value="RVT_1"/>
    <property type="match status" value="1"/>
</dbReference>
<feature type="domain" description="Reverse transcriptase" evidence="1">
    <location>
        <begin position="185"/>
        <end position="432"/>
    </location>
</feature>
<dbReference type="CDD" id="cd01650">
    <property type="entry name" value="RT_nLTR_like"/>
    <property type="match status" value="1"/>
</dbReference>
<dbReference type="AlphaFoldDB" id="A0A2B4RFW9"/>
<dbReference type="SUPFAM" id="SSF56672">
    <property type="entry name" value="DNA/RNA polymerases"/>
    <property type="match status" value="1"/>
</dbReference>
<dbReference type="PROSITE" id="PS50878">
    <property type="entry name" value="RT_POL"/>
    <property type="match status" value="1"/>
</dbReference>
<dbReference type="EMBL" id="LSMT01000484">
    <property type="protein sequence ID" value="PFX17264.1"/>
    <property type="molecule type" value="Genomic_DNA"/>
</dbReference>
<evidence type="ECO:0000259" key="1">
    <source>
        <dbReference type="PROSITE" id="PS50878"/>
    </source>
</evidence>
<proteinExistence type="predicted"/>
<keyword evidence="2" id="KW-0548">Nucleotidyltransferase</keyword>
<dbReference type="InterPro" id="IPR043502">
    <property type="entry name" value="DNA/RNA_pol_sf"/>
</dbReference>
<protein>
    <submittedName>
        <fullName evidence="2">Putative RNA-directed DNA polymerase from transposon BS</fullName>
    </submittedName>
</protein>
<dbReference type="OrthoDB" id="5987290at2759"/>
<reference evidence="3" key="1">
    <citation type="journal article" date="2017" name="bioRxiv">
        <title>Comparative analysis of the genomes of Stylophora pistillata and Acropora digitifera provides evidence for extensive differences between species of corals.</title>
        <authorList>
            <person name="Voolstra C.R."/>
            <person name="Li Y."/>
            <person name="Liew Y.J."/>
            <person name="Baumgarten S."/>
            <person name="Zoccola D."/>
            <person name="Flot J.-F."/>
            <person name="Tambutte S."/>
            <person name="Allemand D."/>
            <person name="Aranda M."/>
        </authorList>
    </citation>
    <scope>NUCLEOTIDE SEQUENCE [LARGE SCALE GENOMIC DNA]</scope>
</reference>
<sequence length="620" mass="69690">MNSSIRKELNKRYKLLLKAQQTPKGSQAWIDYKKARNHCNKLLRSAESNYWLSKFNETTSAKDFWKTVRSFEGKRTTTNIGPIKDSSGVIHSDDTSKAIALNSFFVNVGKSLSKSTQDSLANSPCQFARNISVSLYDITLNKDLLKSSLKRLKPGKASGPDDISSRELSLIGDAFLDCFMPLAQRSILECKFPSQWKQAQVKCLHKKGSTLDCGNYRPISLLSIPGKLLENVVSQQLDNFLYGNNLISINQWGFRKGGSPELLLLSLTEQWRLALDESNIIGVVFIDFQKAFDCVNHTVLKDKLHSIGITGSFYDWLLNYLENRKQFVTVNGSNSELLEIDTGVPQGSLLGPRLYSIYSNGLPGATKNASVEMFADDTTAYCIGKTVDEVLSNIQKAIADINKWAKDNFMTVHPAKTELMLLSKSKFIGPLQKICLGPNELSFVSKATCLGIHIDNNLSWSQHVKTLSKRFSARLKKLKHLKGLDNHILESIYFKGIIPSITYSIALWGSSKSLQTLEDIHIRAARFIFNIKESTLNTEVLAKTKWKSLSYIYKKRIATITYQAFYNRAPAESSAFLTAWLWYYRGLNDVHGPLINFLSVVLNSLRPFPSSNLFGSYGNM</sequence>
<keyword evidence="2" id="KW-0808">Transferase</keyword>
<dbReference type="GO" id="GO:0003964">
    <property type="term" value="F:RNA-directed DNA polymerase activity"/>
    <property type="evidence" value="ECO:0007669"/>
    <property type="project" value="UniProtKB-KW"/>
</dbReference>
<evidence type="ECO:0000313" key="3">
    <source>
        <dbReference type="Proteomes" id="UP000225706"/>
    </source>
</evidence>
<dbReference type="PANTHER" id="PTHR33332">
    <property type="entry name" value="REVERSE TRANSCRIPTASE DOMAIN-CONTAINING PROTEIN"/>
    <property type="match status" value="1"/>
</dbReference>
<accession>A0A2B4RFW9</accession>
<dbReference type="Proteomes" id="UP000225706">
    <property type="component" value="Unassembled WGS sequence"/>
</dbReference>